<feature type="region of interest" description="Disordered" evidence="1">
    <location>
        <begin position="1"/>
        <end position="80"/>
    </location>
</feature>
<dbReference type="AlphaFoldDB" id="A0A418KRT2"/>
<evidence type="ECO:0008006" key="4">
    <source>
        <dbReference type="Google" id="ProtNLM"/>
    </source>
</evidence>
<name>A0A418KRT2_9ACTN</name>
<protein>
    <recommendedName>
        <fullName evidence="4">LGFP repeat-containing protein</fullName>
    </recommendedName>
</protein>
<gene>
    <name evidence="2" type="ORF">DY240_11820</name>
</gene>
<evidence type="ECO:0000313" key="2">
    <source>
        <dbReference type="EMBL" id="RIQ24565.1"/>
    </source>
</evidence>
<dbReference type="Proteomes" id="UP000284057">
    <property type="component" value="Unassembled WGS sequence"/>
</dbReference>
<evidence type="ECO:0000313" key="3">
    <source>
        <dbReference type="Proteomes" id="UP000284057"/>
    </source>
</evidence>
<dbReference type="Pfam" id="PF08310">
    <property type="entry name" value="LGFP"/>
    <property type="match status" value="2"/>
</dbReference>
<dbReference type="EMBL" id="QUAL01000111">
    <property type="protein sequence ID" value="RIQ24565.1"/>
    <property type="molecule type" value="Genomic_DNA"/>
</dbReference>
<proteinExistence type="predicted"/>
<sequence length="507" mass="53544">MLRAGETSGGPVPRGPGQASQGAMAMPDDEDGTGTQLIERPFENPHANDPVLGPRYADGYKEGAFGDHTLDNNPAGEPGPAEDAFIEGFEDGIVRFGAFKKGFKRGITVGLDGATSDTLGPPAMGAEHAADLSAAWLEGREEGLKVARVVRDGIAEKALESADFDQTSGPIHSMWVGVGRMYWREYQGGRAIFFIHPSGEAFTVDAPIYAEYEEIGGLRSQLGRPISDTTRVPDGRGKVTEFEKGTMYSTATTGAHEVHGLIGAKWKELGGPTGDLGYPTSNEQFERADRGKVNTFEHGDIYFWPNLGVQVVRSIQVRYRGQNCFAESDEASAQDETYVVATAVGPSRDATRSVRSRIFDVDAGGSFPDTMVVYQGPPAGIGALAVTMAEHDTGNPDEYRGQIEAGVRVAMNGLAAAIAATGVGLTVSGIAVALANAGVGPIADAINDAIDSGDDTIGTAVFPLAPKALIGLARSPLQRERDIEFHLATPLLTGEGAYKAYFDVTFG</sequence>
<comment type="caution">
    <text evidence="2">The sequence shown here is derived from an EMBL/GenBank/DDBJ whole genome shotgun (WGS) entry which is preliminary data.</text>
</comment>
<feature type="compositionally biased region" description="Basic and acidic residues" evidence="1">
    <location>
        <begin position="58"/>
        <end position="70"/>
    </location>
</feature>
<accession>A0A418KRT2</accession>
<organism evidence="2 3">
    <name type="scientific">Jiangella rhizosphaerae</name>
    <dbReference type="NCBI Taxonomy" id="2293569"/>
    <lineage>
        <taxon>Bacteria</taxon>
        <taxon>Bacillati</taxon>
        <taxon>Actinomycetota</taxon>
        <taxon>Actinomycetes</taxon>
        <taxon>Jiangellales</taxon>
        <taxon>Jiangellaceae</taxon>
        <taxon>Jiangella</taxon>
    </lineage>
</organism>
<dbReference type="InterPro" id="IPR013207">
    <property type="entry name" value="LGFP"/>
</dbReference>
<evidence type="ECO:0000256" key="1">
    <source>
        <dbReference type="SAM" id="MobiDB-lite"/>
    </source>
</evidence>
<keyword evidence="3" id="KW-1185">Reference proteome</keyword>
<reference evidence="2 3" key="1">
    <citation type="submission" date="2018-09" db="EMBL/GenBank/DDBJ databases">
        <title>Isolation, diversity and antifungal activity of actinobacteria from wheat.</title>
        <authorList>
            <person name="Han C."/>
        </authorList>
    </citation>
    <scope>NUCLEOTIDE SEQUENCE [LARGE SCALE GENOMIC DNA]</scope>
    <source>
        <strain evidence="2 3">NEAU-YY265</strain>
    </source>
</reference>